<dbReference type="Proteomes" id="UP000515204">
    <property type="component" value="Unplaced"/>
</dbReference>
<keyword evidence="2" id="KW-0732">Signal</keyword>
<accession>A0A6P3YDM8</accession>
<feature type="region of interest" description="Disordered" evidence="1">
    <location>
        <begin position="160"/>
        <end position="181"/>
    </location>
</feature>
<organism evidence="3 4">
    <name type="scientific">Dinoponera quadriceps</name>
    <name type="common">South American ant</name>
    <dbReference type="NCBI Taxonomy" id="609295"/>
    <lineage>
        <taxon>Eukaryota</taxon>
        <taxon>Metazoa</taxon>
        <taxon>Ecdysozoa</taxon>
        <taxon>Arthropoda</taxon>
        <taxon>Hexapoda</taxon>
        <taxon>Insecta</taxon>
        <taxon>Pterygota</taxon>
        <taxon>Neoptera</taxon>
        <taxon>Endopterygota</taxon>
        <taxon>Hymenoptera</taxon>
        <taxon>Apocrita</taxon>
        <taxon>Aculeata</taxon>
        <taxon>Formicoidea</taxon>
        <taxon>Formicidae</taxon>
        <taxon>Ponerinae</taxon>
        <taxon>Ponerini</taxon>
        <taxon>Dinoponera</taxon>
    </lineage>
</organism>
<evidence type="ECO:0000313" key="3">
    <source>
        <dbReference type="Proteomes" id="UP000515204"/>
    </source>
</evidence>
<gene>
    <name evidence="4" type="primary">LOC106752192</name>
</gene>
<evidence type="ECO:0000256" key="1">
    <source>
        <dbReference type="SAM" id="MobiDB-lite"/>
    </source>
</evidence>
<feature type="signal peptide" evidence="2">
    <location>
        <begin position="1"/>
        <end position="22"/>
    </location>
</feature>
<sequence>MLSKYTKVAFLLLACVFESCLSWPPLHFYYNSEFKLPSIIVNNIRDAIANDKVYDLYDHKRILLPFGPELILTQGQYKIFVNEYFPKPEEVSPAPVLKPEEESPAPVPKPEEESPAPLPKPEEESPALTSASEEDVSDLKRQKKSSAEVTWADIKVQDFSKNPEEINVPHDDDDAKEEKHHDDEFDYKLHNIKSLVQALLIPAKSSKMDVLHSFLKEDDDFTSEEIIKLTEAVSAAKKKTPTFQSELFRLPIHDVNRNDERIQTTFDTDHEEDEYE</sequence>
<dbReference type="GeneID" id="106752192"/>
<evidence type="ECO:0000256" key="2">
    <source>
        <dbReference type="SAM" id="SignalP"/>
    </source>
</evidence>
<dbReference type="RefSeq" id="XP_014489206.1">
    <property type="nucleotide sequence ID" value="XM_014633720.1"/>
</dbReference>
<dbReference type="KEGG" id="dqu:106752192"/>
<feature type="region of interest" description="Disordered" evidence="1">
    <location>
        <begin position="90"/>
        <end position="143"/>
    </location>
</feature>
<proteinExistence type="predicted"/>
<evidence type="ECO:0000313" key="4">
    <source>
        <dbReference type="RefSeq" id="XP_014489206.1"/>
    </source>
</evidence>
<dbReference type="AlphaFoldDB" id="A0A6P3YDM8"/>
<feature type="compositionally biased region" description="Basic and acidic residues" evidence="1">
    <location>
        <begin position="160"/>
        <end position="170"/>
    </location>
</feature>
<name>A0A6P3YDM8_DINQU</name>
<protein>
    <submittedName>
        <fullName evidence="4">Transcriptional regulatory protein SIN3-like</fullName>
    </submittedName>
</protein>
<feature type="chain" id="PRO_5027669584" evidence="2">
    <location>
        <begin position="23"/>
        <end position="276"/>
    </location>
</feature>
<keyword evidence="3" id="KW-1185">Reference proteome</keyword>
<reference evidence="4" key="1">
    <citation type="submission" date="2025-08" db="UniProtKB">
        <authorList>
            <consortium name="RefSeq"/>
        </authorList>
    </citation>
    <scope>IDENTIFICATION</scope>
</reference>